<dbReference type="InterPro" id="IPR015278">
    <property type="entry name" value="BglII-like"/>
</dbReference>
<dbReference type="STRING" id="1817772.A2527_12045"/>
<dbReference type="GO" id="GO:0009307">
    <property type="term" value="P:DNA restriction-modification system"/>
    <property type="evidence" value="ECO:0007669"/>
    <property type="project" value="InterPro"/>
</dbReference>
<sequence length="118" mass="13075">MALDFLPAFIRKHYEVHEFRPSCAILKEDFPHEWGEILTVLTDFRFKKSWLTTGGGSKSQISGSIDSALYQLGWEEKEFQTKGVVDETSYDSPTHKIEGGGAGCPILVCGITPLPGNL</sequence>
<dbReference type="EMBL" id="MFNE01000019">
    <property type="protein sequence ID" value="OGG96047.1"/>
    <property type="molecule type" value="Genomic_DNA"/>
</dbReference>
<dbReference type="AlphaFoldDB" id="A0A1F6GD59"/>
<dbReference type="InterPro" id="IPR011335">
    <property type="entry name" value="Restrct_endonuc-II-like"/>
</dbReference>
<accession>A0A1F6GD59</accession>
<evidence type="ECO:0000313" key="1">
    <source>
        <dbReference type="EMBL" id="OGG96047.1"/>
    </source>
</evidence>
<name>A0A1F6GD59_9PROT</name>
<reference evidence="1 2" key="1">
    <citation type="journal article" date="2016" name="Nat. Commun.">
        <title>Thousands of microbial genomes shed light on interconnected biogeochemical processes in an aquifer system.</title>
        <authorList>
            <person name="Anantharaman K."/>
            <person name="Brown C.T."/>
            <person name="Hug L.A."/>
            <person name="Sharon I."/>
            <person name="Castelle C.J."/>
            <person name="Probst A.J."/>
            <person name="Thomas B.C."/>
            <person name="Singh A."/>
            <person name="Wilkins M.J."/>
            <person name="Karaoz U."/>
            <person name="Brodie E.L."/>
            <person name="Williams K.H."/>
            <person name="Hubbard S.S."/>
            <person name="Banfield J.F."/>
        </authorList>
    </citation>
    <scope>NUCLEOTIDE SEQUENCE [LARGE SCALE GENOMIC DNA]</scope>
</reference>
<organism evidence="1 2">
    <name type="scientific">Candidatus Lambdaproteobacteria bacterium RIFOXYD2_FULL_50_16</name>
    <dbReference type="NCBI Taxonomy" id="1817772"/>
    <lineage>
        <taxon>Bacteria</taxon>
        <taxon>Pseudomonadati</taxon>
        <taxon>Pseudomonadota</taxon>
        <taxon>Candidatus Lambdaproteobacteria</taxon>
    </lineage>
</organism>
<gene>
    <name evidence="1" type="ORF">A2527_12045</name>
</gene>
<comment type="caution">
    <text evidence="1">The sequence shown here is derived from an EMBL/GenBank/DDBJ whole genome shotgun (WGS) entry which is preliminary data.</text>
</comment>
<evidence type="ECO:0000313" key="2">
    <source>
        <dbReference type="Proteomes" id="UP000178449"/>
    </source>
</evidence>
<dbReference type="SUPFAM" id="SSF52980">
    <property type="entry name" value="Restriction endonuclease-like"/>
    <property type="match status" value="1"/>
</dbReference>
<dbReference type="Pfam" id="PF09195">
    <property type="entry name" value="Endonuc-BglII"/>
    <property type="match status" value="1"/>
</dbReference>
<protein>
    <submittedName>
        <fullName evidence="1">Uncharacterized protein</fullName>
    </submittedName>
</protein>
<dbReference type="GO" id="GO:0009036">
    <property type="term" value="F:type II site-specific deoxyribonuclease activity"/>
    <property type="evidence" value="ECO:0007669"/>
    <property type="project" value="InterPro"/>
</dbReference>
<dbReference type="Proteomes" id="UP000178449">
    <property type="component" value="Unassembled WGS sequence"/>
</dbReference>
<proteinExistence type="predicted"/>